<accession>A0AAW0C4H9</accession>
<dbReference type="Proteomes" id="UP001362999">
    <property type="component" value="Unassembled WGS sequence"/>
</dbReference>
<keyword evidence="1" id="KW-0732">Signal</keyword>
<comment type="caution">
    <text evidence="2">The sequence shown here is derived from an EMBL/GenBank/DDBJ whole genome shotgun (WGS) entry which is preliminary data.</text>
</comment>
<gene>
    <name evidence="2" type="ORF">R3P38DRAFT_2922494</name>
</gene>
<name>A0AAW0C4H9_9AGAR</name>
<evidence type="ECO:0000256" key="1">
    <source>
        <dbReference type="SAM" id="SignalP"/>
    </source>
</evidence>
<feature type="chain" id="PRO_5043350949" evidence="1">
    <location>
        <begin position="20"/>
        <end position="207"/>
    </location>
</feature>
<proteinExistence type="predicted"/>
<sequence>MVRLSSTLLLFAPFGAAVADLETPSNSAAILGNRDVTTFFAAMSALQNAANVFKQDFCCSGTTANVTALQIIAGHIKACSDAFDAALIELASINPTSLSTPPLSASNAATLNSTFVPSIQTAILNNLNTLQAGKAFFEFVNNNRLLLVMYCHWVGVLAVENKSFLRQLVVSAPSSDYSSSWASLLNSATSAYTIWLTEDGFNCGGLF</sequence>
<feature type="signal peptide" evidence="1">
    <location>
        <begin position="1"/>
        <end position="19"/>
    </location>
</feature>
<organism evidence="2 3">
    <name type="scientific">Favolaschia claudopus</name>
    <dbReference type="NCBI Taxonomy" id="2862362"/>
    <lineage>
        <taxon>Eukaryota</taxon>
        <taxon>Fungi</taxon>
        <taxon>Dikarya</taxon>
        <taxon>Basidiomycota</taxon>
        <taxon>Agaricomycotina</taxon>
        <taxon>Agaricomycetes</taxon>
        <taxon>Agaricomycetidae</taxon>
        <taxon>Agaricales</taxon>
        <taxon>Marasmiineae</taxon>
        <taxon>Mycenaceae</taxon>
        <taxon>Favolaschia</taxon>
    </lineage>
</organism>
<evidence type="ECO:0000313" key="3">
    <source>
        <dbReference type="Proteomes" id="UP001362999"/>
    </source>
</evidence>
<protein>
    <submittedName>
        <fullName evidence="2">Uncharacterized protein</fullName>
    </submittedName>
</protein>
<keyword evidence="3" id="KW-1185">Reference proteome</keyword>
<evidence type="ECO:0000313" key="2">
    <source>
        <dbReference type="EMBL" id="KAK7033401.1"/>
    </source>
</evidence>
<reference evidence="2 3" key="1">
    <citation type="journal article" date="2024" name="J Genomics">
        <title>Draft genome sequencing and assembly of Favolaschia claudopus CIRM-BRFM 2984 isolated from oak limbs.</title>
        <authorList>
            <person name="Navarro D."/>
            <person name="Drula E."/>
            <person name="Chaduli D."/>
            <person name="Cazenave R."/>
            <person name="Ahrendt S."/>
            <person name="Wang J."/>
            <person name="Lipzen A."/>
            <person name="Daum C."/>
            <person name="Barry K."/>
            <person name="Grigoriev I.V."/>
            <person name="Favel A."/>
            <person name="Rosso M.N."/>
            <person name="Martin F."/>
        </authorList>
    </citation>
    <scope>NUCLEOTIDE SEQUENCE [LARGE SCALE GENOMIC DNA]</scope>
    <source>
        <strain evidence="2 3">CIRM-BRFM 2984</strain>
    </source>
</reference>
<dbReference type="EMBL" id="JAWWNJ010000023">
    <property type="protein sequence ID" value="KAK7033401.1"/>
    <property type="molecule type" value="Genomic_DNA"/>
</dbReference>
<dbReference type="AlphaFoldDB" id="A0AAW0C4H9"/>